<reference evidence="3" key="1">
    <citation type="submission" date="2014-09" db="EMBL/GenBank/DDBJ databases">
        <authorList>
            <person name="Gomez-Valero L."/>
        </authorList>
    </citation>
    <scope>NUCLEOTIDE SEQUENCE [LARGE SCALE GENOMIC DNA]</scope>
    <source>
        <strain evidence="3">ATCC33218</strain>
    </source>
</reference>
<gene>
    <name evidence="2" type="ORF">LMI_1270</name>
</gene>
<dbReference type="STRING" id="451.B6N58_09175"/>
<dbReference type="KEGG" id="tmc:LMI_1270"/>
<dbReference type="RefSeq" id="WP_052679468.1">
    <property type="nucleotide sequence ID" value="NZ_LN614830.1"/>
</dbReference>
<evidence type="ECO:0000256" key="1">
    <source>
        <dbReference type="SAM" id="MobiDB-lite"/>
    </source>
</evidence>
<dbReference type="PANTHER" id="PTHR12239:SF41">
    <property type="entry name" value="MEMBRANE ASSOCIATED PROTEIN, PUTATIVE-RELATED"/>
    <property type="match status" value="1"/>
</dbReference>
<dbReference type="PANTHER" id="PTHR12239">
    <property type="entry name" value="PROTEIN CBG20215-RELATED"/>
    <property type="match status" value="1"/>
</dbReference>
<dbReference type="PATRIC" id="fig|451.8.peg.1721"/>
<name>A0A098GF36_LEGMI</name>
<sequence>MPAQSKIINSVNNLLGHKGFSLKLNDGGVCAGLSSLFIKYFLKGELPEFFRLCKLLADPPKNYQIGQDEKFDKFILEVEIAFNPQAYNKNSNQGDLDKVITIDGAPLKNEYNIGLVESEINWAKILEQIHNNGRACYVSANKHAIGLAFENDQYIVFDPNYQEDGDNDTREPKFNIKTFNTATEVISELENCLFFKKGDIGFKVRVFAKPNASTTHQYPDKKDILANSLKDPADFTKKAGDVAQNTSLFFALGANDEEVLDHYLSHDQVSAKDIGLAIWYQRDAFVWKYFSHLADLPSQLNVLSTAAQYGTTSLLNRMLQKIELQIQGSEALKQEFKEGISDTEPSLLEQAALSDNLANLVHVVELYRKYGIKITSLDLAKRLFERITAEGKGESINYLTETKLLRYSPDRIVPLIEIAAKNDNRSTLQFWLGKLKKEGNMLNSLEIDAEMISKISPLNLKLLIDHGFTIKPALLRDALQHPSSEVFKIALKTQPETEWTKFLRAVAGNEPLDSFGPQLSSLFQDHDGMNAFEVLVRFERNRAIKQSEEVNGLSAQGKEKALEFACKHGNADLVHFLVAMDCKVSEQYKLEQLKLAATHGDLPRVNAILATKVESSAILPKGSKDYELTDQLIELGKYRFITDAWSQYDYPQQRRCLLAALVYNNKAFIQETIKDLPFCYRFIFDNMKDAYNKNQPSYLAKITPYFSLVSESDLTRFWTQALEKNDGKAICQFTLKYAILNHHFALAQKMAGVISLSKDDAYQLFVEASASKNQAALTYLSDNYAHLLASPPTYRRMFSEGQFELIALVLEKNKLPERQVCIELLNSAVVAHNQRVISRLASVINDYFRVEGSPLLKAIQEENATGAHLLLMHGAKLNDELLASGVFRLALKANNPGLLAGALKNKDFAKFFAQNEAENVEKILKSGNSDLVYVLSAHLNLNDYYEQFITYAIEHNDLRLFQMLQQKEEYASQDKEKLFLKACVHQSINIANALLRDPINLGDETRKGEYFEILLGENAEKLLAKPPYKNKTIQHVALKMLFGDKDAADIYELVYKKALNRLYLYIKEHKFPSALASLHRSVDELVFDPGFMKNASSGLRNNLIVRALNEGNAETFDELLKQLDRKPSLSDVGLGFFTKYLDKPLLRKVLLEHYKLTDVIDAAIIAGEWPVVIALLIDRKQEEFDHELITRLTEHSTELMEALVNHSKREIHSDPRHKLNALLLSKSTEVLSAVLKGKENEIEALIMAIQEQMVKEKIDLKHHFYEFGLYAQIMKEQKAYEEIQPRVREFFSENPSASEIEIQGVVNNELLRNEVMAIRDFLAKNNLVPGYFEERDGLVSVFDAIDRLAKEEERQQLEELKRREEERHRLEEQKRKEEEDARRRLEEQKRKEEEDARRRLEEQKRKEEEDARRRLEEQKRKEEEDARRRLEEQKRKEEEDARRRLEEQKRKEEEDARRLLEEQKPQEEEGGHRRSEEQKGKEALQPGTKQEMGRTRRFLPNAIELLMSEVRNYRSERASEDEVFFTFLQYSRQDKLDASTHFIEGLLNSNRFISDKDRAALNNGRLFDRIDEFLEENKVELKRALHCNWELDSVDELIDFLNCRNPVNTLVWILEQYSIERNRGDEIYGWSLFARYQYTRKDKLDAAQHLISLLKGESEKVSEKDLGALKQGSLGRLIQSYIDKYGFALEESLGFDINDIEDIVSNRQHSFEMEC</sequence>
<evidence type="ECO:0000313" key="3">
    <source>
        <dbReference type="Proteomes" id="UP000032414"/>
    </source>
</evidence>
<protein>
    <recommendedName>
        <fullName evidence="4">Ankyrin repeat-containing protein</fullName>
    </recommendedName>
</protein>
<evidence type="ECO:0008006" key="4">
    <source>
        <dbReference type="Google" id="ProtNLM"/>
    </source>
</evidence>
<dbReference type="OrthoDB" id="5647295at2"/>
<accession>A0A098GF36</accession>
<evidence type="ECO:0000313" key="2">
    <source>
        <dbReference type="EMBL" id="CEG60580.1"/>
    </source>
</evidence>
<dbReference type="HOGENOM" id="CLU_240442_0_0_6"/>
<organism evidence="2 3">
    <name type="scientific">Legionella micdadei</name>
    <name type="common">Tatlockia micdadei</name>
    <dbReference type="NCBI Taxonomy" id="451"/>
    <lineage>
        <taxon>Bacteria</taxon>
        <taxon>Pseudomonadati</taxon>
        <taxon>Pseudomonadota</taxon>
        <taxon>Gammaproteobacteria</taxon>
        <taxon>Legionellales</taxon>
        <taxon>Legionellaceae</taxon>
        <taxon>Legionella</taxon>
    </lineage>
</organism>
<feature type="compositionally biased region" description="Basic and acidic residues" evidence="1">
    <location>
        <begin position="1358"/>
        <end position="1482"/>
    </location>
</feature>
<proteinExistence type="predicted"/>
<dbReference type="EMBL" id="LN614830">
    <property type="protein sequence ID" value="CEG60580.1"/>
    <property type="molecule type" value="Genomic_DNA"/>
</dbReference>
<feature type="region of interest" description="Disordered" evidence="1">
    <location>
        <begin position="1358"/>
        <end position="1496"/>
    </location>
</feature>
<dbReference type="Proteomes" id="UP000032414">
    <property type="component" value="Chromosome I"/>
</dbReference>
<dbReference type="InterPro" id="IPR052293">
    <property type="entry name" value="SRRP"/>
</dbReference>